<keyword evidence="5" id="KW-0333">Golgi apparatus</keyword>
<dbReference type="Proteomes" id="UP000631114">
    <property type="component" value="Unassembled WGS sequence"/>
</dbReference>
<name>A0A835I5J0_9MAGN</name>
<organism evidence="9 10">
    <name type="scientific">Coptis chinensis</name>
    <dbReference type="NCBI Taxonomy" id="261450"/>
    <lineage>
        <taxon>Eukaryota</taxon>
        <taxon>Viridiplantae</taxon>
        <taxon>Streptophyta</taxon>
        <taxon>Embryophyta</taxon>
        <taxon>Tracheophyta</taxon>
        <taxon>Spermatophyta</taxon>
        <taxon>Magnoliopsida</taxon>
        <taxon>Ranunculales</taxon>
        <taxon>Ranunculaceae</taxon>
        <taxon>Coptidoideae</taxon>
        <taxon>Coptis</taxon>
    </lineage>
</organism>
<dbReference type="GO" id="GO:0000139">
    <property type="term" value="C:Golgi membrane"/>
    <property type="evidence" value="ECO:0007669"/>
    <property type="project" value="UniProtKB-SubCell"/>
</dbReference>
<evidence type="ECO:0000256" key="7">
    <source>
        <dbReference type="SAM" id="Phobius"/>
    </source>
</evidence>
<feature type="compositionally biased region" description="Basic and acidic residues" evidence="6">
    <location>
        <begin position="560"/>
        <end position="572"/>
    </location>
</feature>
<dbReference type="InterPro" id="IPR040911">
    <property type="entry name" value="Exostosin_GT47"/>
</dbReference>
<keyword evidence="10" id="KW-1185">Reference proteome</keyword>
<evidence type="ECO:0000256" key="6">
    <source>
        <dbReference type="SAM" id="MobiDB-lite"/>
    </source>
</evidence>
<comment type="subcellular location">
    <subcellularLocation>
        <location evidence="1">Golgi apparatus membrane</location>
        <topology evidence="1">Single-pass type II membrane protein</topology>
    </subcellularLocation>
</comment>
<evidence type="ECO:0000256" key="1">
    <source>
        <dbReference type="ARBA" id="ARBA00004323"/>
    </source>
</evidence>
<dbReference type="EMBL" id="JADFTS010000004">
    <property type="protein sequence ID" value="KAF9609568.1"/>
    <property type="molecule type" value="Genomic_DNA"/>
</dbReference>
<protein>
    <recommendedName>
        <fullName evidence="8">Exostosin GT47 domain-containing protein</fullName>
    </recommendedName>
</protein>
<dbReference type="OrthoDB" id="1924787at2759"/>
<gene>
    <name evidence="9" type="ORF">IFM89_017207</name>
</gene>
<feature type="region of interest" description="Disordered" evidence="6">
    <location>
        <begin position="560"/>
        <end position="595"/>
    </location>
</feature>
<evidence type="ECO:0000313" key="9">
    <source>
        <dbReference type="EMBL" id="KAF9609568.1"/>
    </source>
</evidence>
<dbReference type="PANTHER" id="PTHR11062:SF56">
    <property type="entry name" value="XYLOGLUCAN GALACTOSYLTRANSFERASE MUR3"/>
    <property type="match status" value="1"/>
</dbReference>
<evidence type="ECO:0000256" key="5">
    <source>
        <dbReference type="ARBA" id="ARBA00023034"/>
    </source>
</evidence>
<dbReference type="Pfam" id="PF03016">
    <property type="entry name" value="Exostosin_GT47"/>
    <property type="match status" value="1"/>
</dbReference>
<keyword evidence="3" id="KW-0808">Transferase</keyword>
<keyword evidence="7" id="KW-0472">Membrane</keyword>
<evidence type="ECO:0000259" key="8">
    <source>
        <dbReference type="Pfam" id="PF03016"/>
    </source>
</evidence>
<sequence length="595" mass="68042">MRRRSTAANLPDQMERVVGKNQRSRICFLASLSALFWFLLFYFHFVVLGNGSVDDSGVKLPSSTNPVNNEFIDKFRVSEVRVDTETTMKGLVSKSRVDGVPEVRVGKELNKKDRVKESFQFMKALKTIENKSDPCGGKYIYVHDLPPKFNEDMLKECKSISLWTNMCTFTSNAGLGPPLENVEGVFSNTGWYATNQFAVDVIFNNRMKQYECLTKDSSIAAAVFVPFYAGLEISRYLWGYNISVRDAASLELVDWLAKRPEWSVMGGKDHFLVAGRITWDFRRLSEQDSDWGNKLLFLPAARNMSMLVVESSPWNANDFGIPYPTYFHPAKDADVFNWQDRMRKLDRPWLFSFAGAPRPDNPKSIRGQLIDQCKKSKVCKLLECDFGESKCHSPSSIMQMFQSSLFCLQPQGDSYTRRSAFDSMLAGCIPVFFHPGSAYTQYTWHLPKNYTKYSVFIPEDDIRKRNISIEERLMQISVVDVRIMREDVIGLIPGLIYADPRSRLETLKDAFDVAVQAIIKKVTKLRRDIVEGHTDDNFVEENSWKYELLDEGQREVGAHEWDPFFSKPKDGNADSGDSSAEAAKNSWKNEQRDKS</sequence>
<dbReference type="GO" id="GO:0016757">
    <property type="term" value="F:glycosyltransferase activity"/>
    <property type="evidence" value="ECO:0007669"/>
    <property type="project" value="UniProtKB-KW"/>
</dbReference>
<proteinExistence type="inferred from homology"/>
<evidence type="ECO:0000256" key="2">
    <source>
        <dbReference type="ARBA" id="ARBA00010271"/>
    </source>
</evidence>
<evidence type="ECO:0000256" key="4">
    <source>
        <dbReference type="ARBA" id="ARBA00022968"/>
    </source>
</evidence>
<keyword evidence="3" id="KW-0328">Glycosyltransferase</keyword>
<feature type="transmembrane region" description="Helical" evidence="7">
    <location>
        <begin position="26"/>
        <end position="45"/>
    </location>
</feature>
<evidence type="ECO:0000256" key="3">
    <source>
        <dbReference type="ARBA" id="ARBA00022676"/>
    </source>
</evidence>
<keyword evidence="7" id="KW-0812">Transmembrane</keyword>
<comment type="caution">
    <text evidence="9">The sequence shown here is derived from an EMBL/GenBank/DDBJ whole genome shotgun (WGS) entry which is preliminary data.</text>
</comment>
<dbReference type="PANTHER" id="PTHR11062">
    <property type="entry name" value="EXOSTOSIN HEPARAN SULFATE GLYCOSYLTRANSFERASE -RELATED"/>
    <property type="match status" value="1"/>
</dbReference>
<evidence type="ECO:0000313" key="10">
    <source>
        <dbReference type="Proteomes" id="UP000631114"/>
    </source>
</evidence>
<accession>A0A835I5J0</accession>
<dbReference type="AlphaFoldDB" id="A0A835I5J0"/>
<comment type="similarity">
    <text evidence="2">Belongs to the glycosyltransferase 47 family.</text>
</comment>
<keyword evidence="7" id="KW-1133">Transmembrane helix</keyword>
<keyword evidence="4" id="KW-0735">Signal-anchor</keyword>
<dbReference type="InterPro" id="IPR004263">
    <property type="entry name" value="Exostosin"/>
</dbReference>
<feature type="domain" description="Exostosin GT47" evidence="8">
    <location>
        <begin position="135"/>
        <end position="472"/>
    </location>
</feature>
<reference evidence="9 10" key="1">
    <citation type="submission" date="2020-10" db="EMBL/GenBank/DDBJ databases">
        <title>The Coptis chinensis genome and diversification of protoberbering-type alkaloids.</title>
        <authorList>
            <person name="Wang B."/>
            <person name="Shu S."/>
            <person name="Song C."/>
            <person name="Liu Y."/>
        </authorList>
    </citation>
    <scope>NUCLEOTIDE SEQUENCE [LARGE SCALE GENOMIC DNA]</scope>
    <source>
        <strain evidence="9">HL-2020</strain>
        <tissue evidence="9">Leaf</tissue>
    </source>
</reference>